<evidence type="ECO:0000259" key="2">
    <source>
        <dbReference type="Pfam" id="PF13478"/>
    </source>
</evidence>
<protein>
    <submittedName>
        <fullName evidence="3">Xanthine dehydrogenase accessory factor</fullName>
    </submittedName>
</protein>
<accession>A0ABU0S616</accession>
<organism evidence="3 4">
    <name type="scientific">Phyllobacterium ifriqiyense</name>
    <dbReference type="NCBI Taxonomy" id="314238"/>
    <lineage>
        <taxon>Bacteria</taxon>
        <taxon>Pseudomonadati</taxon>
        <taxon>Pseudomonadota</taxon>
        <taxon>Alphaproteobacteria</taxon>
        <taxon>Hyphomicrobiales</taxon>
        <taxon>Phyllobacteriaceae</taxon>
        <taxon>Phyllobacterium</taxon>
    </lineage>
</organism>
<comment type="caution">
    <text evidence="3">The sequence shown here is derived from an EMBL/GenBank/DDBJ whole genome shotgun (WGS) entry which is preliminary data.</text>
</comment>
<dbReference type="Pfam" id="PF13478">
    <property type="entry name" value="XdhC_C"/>
    <property type="match status" value="1"/>
</dbReference>
<keyword evidence="4" id="KW-1185">Reference proteome</keyword>
<proteinExistence type="predicted"/>
<gene>
    <name evidence="3" type="ORF">QFZ34_001374</name>
</gene>
<dbReference type="EMBL" id="JAUSZT010000002">
    <property type="protein sequence ID" value="MDQ0996197.1"/>
    <property type="molecule type" value="Genomic_DNA"/>
</dbReference>
<dbReference type="Proteomes" id="UP001237780">
    <property type="component" value="Unassembled WGS sequence"/>
</dbReference>
<reference evidence="3 4" key="1">
    <citation type="submission" date="2023-07" db="EMBL/GenBank/DDBJ databases">
        <title>Comparative genomics of wheat-associated soil bacteria to identify genetic determinants of phenazine resistance.</title>
        <authorList>
            <person name="Mouncey N."/>
        </authorList>
    </citation>
    <scope>NUCLEOTIDE SEQUENCE [LARGE SCALE GENOMIC DNA]</scope>
    <source>
        <strain evidence="3 4">W4I11</strain>
    </source>
</reference>
<dbReference type="InterPro" id="IPR052698">
    <property type="entry name" value="MoCofactor_Util/Proc"/>
</dbReference>
<dbReference type="InterPro" id="IPR003777">
    <property type="entry name" value="XdhC_CoxI"/>
</dbReference>
<evidence type="ECO:0000313" key="4">
    <source>
        <dbReference type="Proteomes" id="UP001237780"/>
    </source>
</evidence>
<feature type="domain" description="XdhC Rossmann" evidence="2">
    <location>
        <begin position="231"/>
        <end position="371"/>
    </location>
</feature>
<dbReference type="PANTHER" id="PTHR30388">
    <property type="entry name" value="ALDEHYDE OXIDOREDUCTASE MOLYBDENUM COFACTOR ASSEMBLY PROTEIN"/>
    <property type="match status" value="1"/>
</dbReference>
<name>A0ABU0S616_9HYPH</name>
<evidence type="ECO:0000259" key="1">
    <source>
        <dbReference type="Pfam" id="PF02625"/>
    </source>
</evidence>
<sequence>MKIEGNPELDGFHVRQDAIDVDFKRRRFLGPAAVCLRCRRCQCGRPPHSCGHDLLELYTRCIGDGAENPQGRAVIRYAEHIEDVLAAWLVHRSAGGAALVVITVTEGGGARAPGTVMSVSQTGQRVGYVSGGCLDADIGRHAVEALSDGKVRKLRYGSGSPFLDLPLPCGGAIEVLIIPNADPLVVHLCSDLLAARIPLRLGFRACGEILLAPREEADHVFTYLPRLRIRIAGRSGDAIALQRVAVAAGLPALLQMPEQEFDNADPALDLSRGLRMQIPAALPAVDDDQWTAVVLAFHDADWEDPLLLQALDGPAFFIGAVGSHKTHERRCNRLRALGVSQQQIARIRGPVGLVASMRDASFLAVSILAEILSCWKHVVNDPFQTRP</sequence>
<dbReference type="Gene3D" id="3.40.50.720">
    <property type="entry name" value="NAD(P)-binding Rossmann-like Domain"/>
    <property type="match status" value="1"/>
</dbReference>
<dbReference type="InterPro" id="IPR027051">
    <property type="entry name" value="XdhC_Rossmann_dom"/>
</dbReference>
<dbReference type="Pfam" id="PF02625">
    <property type="entry name" value="XdhC_CoxI"/>
    <property type="match status" value="1"/>
</dbReference>
<evidence type="ECO:0000313" key="3">
    <source>
        <dbReference type="EMBL" id="MDQ0996197.1"/>
    </source>
</evidence>
<feature type="domain" description="XdhC- CoxI" evidence="1">
    <location>
        <begin position="96"/>
        <end position="157"/>
    </location>
</feature>
<dbReference type="PANTHER" id="PTHR30388:SF4">
    <property type="entry name" value="MOLYBDENUM COFACTOR INSERTION CHAPERONE PAOD"/>
    <property type="match status" value="1"/>
</dbReference>